<keyword evidence="10" id="KW-0472">Membrane</keyword>
<dbReference type="InterPro" id="IPR000719">
    <property type="entry name" value="Prot_kinase_dom"/>
</dbReference>
<keyword evidence="8 12" id="KW-0067">ATP-binding</keyword>
<evidence type="ECO:0000256" key="5">
    <source>
        <dbReference type="ARBA" id="ARBA00022729"/>
    </source>
</evidence>
<evidence type="ECO:0000313" key="14">
    <source>
        <dbReference type="EMBL" id="KAG5604687.1"/>
    </source>
</evidence>
<keyword evidence="6 12" id="KW-0547">Nucleotide-binding</keyword>
<evidence type="ECO:0000256" key="12">
    <source>
        <dbReference type="PROSITE-ProRule" id="PRU10141"/>
    </source>
</evidence>
<keyword evidence="3" id="KW-0808">Transferase</keyword>
<keyword evidence="11" id="KW-0325">Glycoprotein</keyword>
<dbReference type="GO" id="GO:0004674">
    <property type="term" value="F:protein serine/threonine kinase activity"/>
    <property type="evidence" value="ECO:0007669"/>
    <property type="project" value="UniProtKB-KW"/>
</dbReference>
<evidence type="ECO:0000256" key="4">
    <source>
        <dbReference type="ARBA" id="ARBA00022692"/>
    </source>
</evidence>
<dbReference type="FunFam" id="1.10.510.10:FF:000252">
    <property type="entry name" value="Receptor-like protein kinase FERONIA"/>
    <property type="match status" value="4"/>
</dbReference>
<dbReference type="InterPro" id="IPR045272">
    <property type="entry name" value="ANXUR1/2-like"/>
</dbReference>
<gene>
    <name evidence="14" type="ORF">H5410_026179</name>
</gene>
<dbReference type="SMART" id="SM00220">
    <property type="entry name" value="S_TKc"/>
    <property type="match status" value="4"/>
</dbReference>
<evidence type="ECO:0000256" key="6">
    <source>
        <dbReference type="ARBA" id="ARBA00022741"/>
    </source>
</evidence>
<keyword evidence="7" id="KW-0418">Kinase</keyword>
<accession>A0A9J5YY77</accession>
<organism evidence="14 15">
    <name type="scientific">Solanum commersonii</name>
    <name type="common">Commerson's wild potato</name>
    <name type="synonym">Commerson's nightshade</name>
    <dbReference type="NCBI Taxonomy" id="4109"/>
    <lineage>
        <taxon>Eukaryota</taxon>
        <taxon>Viridiplantae</taxon>
        <taxon>Streptophyta</taxon>
        <taxon>Embryophyta</taxon>
        <taxon>Tracheophyta</taxon>
        <taxon>Spermatophyta</taxon>
        <taxon>Magnoliopsida</taxon>
        <taxon>eudicotyledons</taxon>
        <taxon>Gunneridae</taxon>
        <taxon>Pentapetalae</taxon>
        <taxon>asterids</taxon>
        <taxon>lamiids</taxon>
        <taxon>Solanales</taxon>
        <taxon>Solanaceae</taxon>
        <taxon>Solanoideae</taxon>
        <taxon>Solaneae</taxon>
        <taxon>Solanum</taxon>
    </lineage>
</organism>
<dbReference type="FunFam" id="3.30.200.20:FF:000039">
    <property type="entry name" value="receptor-like protein kinase FERONIA"/>
    <property type="match status" value="4"/>
</dbReference>
<feature type="domain" description="Protein kinase" evidence="13">
    <location>
        <begin position="354"/>
        <end position="632"/>
    </location>
</feature>
<dbReference type="CDD" id="cd14066">
    <property type="entry name" value="STKc_IRAK"/>
    <property type="match status" value="4"/>
</dbReference>
<dbReference type="Proteomes" id="UP000824120">
    <property type="component" value="Chromosome 5"/>
</dbReference>
<dbReference type="InterPro" id="IPR008271">
    <property type="entry name" value="Ser/Thr_kinase_AS"/>
</dbReference>
<dbReference type="Gene3D" id="1.10.510.10">
    <property type="entry name" value="Transferase(Phosphotransferase) domain 1"/>
    <property type="match status" value="5"/>
</dbReference>
<reference evidence="14 15" key="1">
    <citation type="submission" date="2020-09" db="EMBL/GenBank/DDBJ databases">
        <title>De no assembly of potato wild relative species, Solanum commersonii.</title>
        <authorList>
            <person name="Cho K."/>
        </authorList>
    </citation>
    <scope>NUCLEOTIDE SEQUENCE [LARGE SCALE GENOMIC DNA]</scope>
    <source>
        <strain evidence="14">LZ3.2</strain>
        <tissue evidence="14">Leaf</tissue>
    </source>
</reference>
<feature type="domain" description="Protein kinase" evidence="13">
    <location>
        <begin position="779"/>
        <end position="1049"/>
    </location>
</feature>
<dbReference type="OrthoDB" id="1745205at2759"/>
<keyword evidence="4" id="KW-0812">Transmembrane</keyword>
<evidence type="ECO:0000313" key="15">
    <source>
        <dbReference type="Proteomes" id="UP000824120"/>
    </source>
</evidence>
<sequence>MIQKKMVPSVHVDVSSSAAQIEKSNLDDRTSSLGKYSKATNSINDALNSSYRVPFESYRVPFVDLQEATNNFDEKFHIGLGGFGKVYRGVLRDGTKVALKRCKHESSQGIEEFQTEIEILSFCSHPHLVSLIGYCDERNEMILVYDYIENGNLRSHLYGSDLPSMSWEQRLEICIGAARGLHYLHTSAVIHRDVKSINILLDENFVAKITDFGLSKKGTELDQTHLSTLVQGTMGYLDPEYFIRGQLTEKSDVYSFGVVLFEVLCARPAIVQSLPREMVSLAEWAVDSHNKGQLEQIIDPNLAAKIRPESLRKFGETAVKCLALSSEDRPSMGDVLWKLEYALRLQESEATNNFDDKFLIAEGGFGKVYRGVLCDGTKVALKRCMPESNQGLQEFQTEIEILSQFCHPHLVSLIGYCDENNESTLIYEYMENGNLRSHLYGSDLPSMSWEQRLEIYIGAARGLHYLHTNAVIHRDVKSLNILLDENFVAKITDFGVSKKGTEPDQTHLSTLVQGTIGYLDPEYYSSSLVTEKSDVYSFGVVLFEVLCARPAMDSSRSREMFSLANWAMECQKNGQLERIIDPNLVGKIRPDSLRMFGETAVKCLADSGVDRPSMGDVLWKLEYALHLQEPVIQDDPEEHSTIPNREQINDFSHTNRSSLPNQRYGFHKLLEVALYTKWETIIRKKTSFIYSVSEPNCLAPFKSFRVPFVAMQEATNNFAESMVIGVGGFGKVYRGVLCDGTKVALKRCGPESLQEPSCLTPFDSFQVPFVALQEATNNFDESWVIGVGGFGKIYRGVLCDGTKVALKRYGPGSKQGLAEFLKEIETLSQFRYPYLVSLIGYCNERNEMILIYDYMENGNLSSHLYGSNLPTLSWEQRLEICIGAARGLHYLHTSGVIHRDVKSTNILLDENFVPKVTDFGLSKKGTELDQTHVTTFVKGTVGYLDPEYYRRQQLTEKSDVYSFGAVLCEVLCARPAITPSLPREQFLLAKWAVDSHNKGQLEQIIDPDLAAKIRPESLKKFGETAVKCLALSSEDRPSMGDVLWKLEYALRLQESEATNNFDDKFLIAEGGFGKVYRGVLCDGTNVALKRRKAESDQDLQEFQTEIEILTQFRHPHLVSLIGYCDENNELTLIYEYMENGNLRRHLYGSDLPSMSWEQRLEICIGVARGLHYLHTSRVIHRDVKSINILLDENFVAKITDFGVSKKGTEPDQTNVTTIVKGTLAYLDPEYYRSSQVTEKSDVYSFGVVLFEVLCARPAMDSSHSREMFSLAKWAMECQKNGQLERIIDPNLVGKIRPDSLRKFGETAVKCLALSGEDRPSMGELLRSLEYALHLQEPVIQDDPEENSTIPICEQTNDFSHVDDSSSAASIETSNWDDIYMSEITKFLRRNFLFIRLEICIGAARGLHYLHTSAVIHCDVKSINILLDDNFVAKITDFGISKKGTELDQTHLSTMVQGSIGYLDPEYFNRGQLTEKSDVYSFGVVLFEVLCDRSAIVQSLPREVVNLAEWAVESYNKGQLEEIIHPNLAAKIRPESLGKFGETAVKCLALSSEDRPQCVMCCGNWSMHFVSKSLLFKIR</sequence>
<proteinExistence type="predicted"/>
<dbReference type="PROSITE" id="PS00107">
    <property type="entry name" value="PROTEIN_KINASE_ATP"/>
    <property type="match status" value="2"/>
</dbReference>
<evidence type="ECO:0000256" key="2">
    <source>
        <dbReference type="ARBA" id="ARBA00022527"/>
    </source>
</evidence>
<dbReference type="SUPFAM" id="SSF56112">
    <property type="entry name" value="Protein kinase-like (PK-like)"/>
    <property type="match status" value="6"/>
</dbReference>
<dbReference type="InterPro" id="IPR017441">
    <property type="entry name" value="Protein_kinase_ATP_BS"/>
</dbReference>
<dbReference type="GO" id="GO:0004714">
    <property type="term" value="F:transmembrane receptor protein tyrosine kinase activity"/>
    <property type="evidence" value="ECO:0007669"/>
    <property type="project" value="InterPro"/>
</dbReference>
<feature type="domain" description="Protein kinase" evidence="13">
    <location>
        <begin position="1061"/>
        <end position="1339"/>
    </location>
</feature>
<dbReference type="GO" id="GO:0009506">
    <property type="term" value="C:plasmodesma"/>
    <property type="evidence" value="ECO:0007669"/>
    <property type="project" value="TreeGrafter"/>
</dbReference>
<feature type="domain" description="Protein kinase" evidence="13">
    <location>
        <begin position="72"/>
        <end position="342"/>
    </location>
</feature>
<dbReference type="Gene3D" id="3.30.200.20">
    <property type="entry name" value="Phosphorylase Kinase, domain 1"/>
    <property type="match status" value="5"/>
</dbReference>
<comment type="caution">
    <text evidence="14">The sequence shown here is derived from an EMBL/GenBank/DDBJ whole genome shotgun (WGS) entry which is preliminary data.</text>
</comment>
<keyword evidence="15" id="KW-1185">Reference proteome</keyword>
<dbReference type="PANTHER" id="PTHR27003:SF283">
    <property type="entry name" value="SERINE_THREONINE PROTEIN KINASE FEN"/>
    <property type="match status" value="1"/>
</dbReference>
<protein>
    <recommendedName>
        <fullName evidence="13">Protein kinase domain-containing protein</fullName>
    </recommendedName>
</protein>
<feature type="domain" description="Protein kinase" evidence="13">
    <location>
        <begin position="1322"/>
        <end position="1569"/>
    </location>
</feature>
<evidence type="ECO:0000256" key="1">
    <source>
        <dbReference type="ARBA" id="ARBA00004479"/>
    </source>
</evidence>
<evidence type="ECO:0000256" key="11">
    <source>
        <dbReference type="ARBA" id="ARBA00023180"/>
    </source>
</evidence>
<keyword evidence="9" id="KW-1133">Transmembrane helix</keyword>
<comment type="subcellular location">
    <subcellularLocation>
        <location evidence="1">Membrane</location>
        <topology evidence="1">Single-pass type I membrane protein</topology>
    </subcellularLocation>
</comment>
<evidence type="ECO:0000256" key="3">
    <source>
        <dbReference type="ARBA" id="ARBA00022679"/>
    </source>
</evidence>
<feature type="binding site" evidence="12">
    <location>
        <position position="100"/>
    </location>
    <ligand>
        <name>ATP</name>
        <dbReference type="ChEBI" id="CHEBI:30616"/>
    </ligand>
</feature>
<dbReference type="InterPro" id="IPR011009">
    <property type="entry name" value="Kinase-like_dom_sf"/>
</dbReference>
<keyword evidence="5" id="KW-0732">Signal</keyword>
<dbReference type="Pfam" id="PF07714">
    <property type="entry name" value="PK_Tyr_Ser-Thr"/>
    <property type="match status" value="5"/>
</dbReference>
<keyword evidence="2" id="KW-0723">Serine/threonine-protein kinase</keyword>
<evidence type="ECO:0000256" key="8">
    <source>
        <dbReference type="ARBA" id="ARBA00022840"/>
    </source>
</evidence>
<dbReference type="EMBL" id="JACXVP010000005">
    <property type="protein sequence ID" value="KAG5604687.1"/>
    <property type="molecule type" value="Genomic_DNA"/>
</dbReference>
<name>A0A9J5YY77_SOLCO</name>
<dbReference type="PANTHER" id="PTHR27003">
    <property type="entry name" value="OS07G0166700 PROTEIN"/>
    <property type="match status" value="1"/>
</dbReference>
<feature type="binding site" evidence="12">
    <location>
        <position position="807"/>
    </location>
    <ligand>
        <name>ATP</name>
        <dbReference type="ChEBI" id="CHEBI:30616"/>
    </ligand>
</feature>
<evidence type="ECO:0000256" key="9">
    <source>
        <dbReference type="ARBA" id="ARBA00022989"/>
    </source>
</evidence>
<evidence type="ECO:0000256" key="7">
    <source>
        <dbReference type="ARBA" id="ARBA00022777"/>
    </source>
</evidence>
<dbReference type="PROSITE" id="PS00108">
    <property type="entry name" value="PROTEIN_KINASE_ST"/>
    <property type="match status" value="5"/>
</dbReference>
<dbReference type="InterPro" id="IPR001245">
    <property type="entry name" value="Ser-Thr/Tyr_kinase_cat_dom"/>
</dbReference>
<evidence type="ECO:0000259" key="13">
    <source>
        <dbReference type="PROSITE" id="PS50011"/>
    </source>
</evidence>
<dbReference type="GO" id="GO:0005524">
    <property type="term" value="F:ATP binding"/>
    <property type="evidence" value="ECO:0007669"/>
    <property type="project" value="UniProtKB-UniRule"/>
</dbReference>
<dbReference type="GO" id="GO:0005886">
    <property type="term" value="C:plasma membrane"/>
    <property type="evidence" value="ECO:0007669"/>
    <property type="project" value="TreeGrafter"/>
</dbReference>
<evidence type="ECO:0000256" key="10">
    <source>
        <dbReference type="ARBA" id="ARBA00023136"/>
    </source>
</evidence>
<dbReference type="PROSITE" id="PS50011">
    <property type="entry name" value="PROTEIN_KINASE_DOM"/>
    <property type="match status" value="5"/>
</dbReference>